<protein>
    <submittedName>
        <fullName evidence="2">Bromo adjacent homology (BAH) domain</fullName>
    </submittedName>
</protein>
<comment type="caution">
    <text evidence="2">The sequence shown here is derived from an EMBL/GenBank/DDBJ whole genome shotgun (WGS) entry which is preliminary data.</text>
</comment>
<name>A0AAN8W8B3_9MAGN</name>
<evidence type="ECO:0000313" key="2">
    <source>
        <dbReference type="EMBL" id="KAK6947065.1"/>
    </source>
</evidence>
<accession>A0AAN8W8B3</accession>
<dbReference type="SMART" id="SM00439">
    <property type="entry name" value="BAH"/>
    <property type="match status" value="1"/>
</dbReference>
<dbReference type="PROSITE" id="PS51038">
    <property type="entry name" value="BAH"/>
    <property type="match status" value="1"/>
</dbReference>
<dbReference type="CDD" id="cd20405">
    <property type="entry name" value="Tudor_Agenet_AtDUF_rpt1_3"/>
    <property type="match status" value="1"/>
</dbReference>
<dbReference type="GO" id="GO:0003682">
    <property type="term" value="F:chromatin binding"/>
    <property type="evidence" value="ECO:0007669"/>
    <property type="project" value="InterPro"/>
</dbReference>
<feature type="domain" description="BAH" evidence="1">
    <location>
        <begin position="154"/>
        <end position="273"/>
    </location>
</feature>
<proteinExistence type="predicted"/>
<dbReference type="AlphaFoldDB" id="A0AAN8W8B3"/>
<dbReference type="InterPro" id="IPR043151">
    <property type="entry name" value="BAH_sf"/>
</dbReference>
<dbReference type="PANTHER" id="PTHR31917:SF101">
    <property type="entry name" value="OS07G0607300 PROTEIN"/>
    <property type="match status" value="1"/>
</dbReference>
<dbReference type="Pfam" id="PF01426">
    <property type="entry name" value="BAH"/>
    <property type="match status" value="1"/>
</dbReference>
<dbReference type="Proteomes" id="UP001370490">
    <property type="component" value="Unassembled WGS sequence"/>
</dbReference>
<evidence type="ECO:0000259" key="1">
    <source>
        <dbReference type="PROSITE" id="PS51038"/>
    </source>
</evidence>
<feature type="non-terminal residue" evidence="2">
    <location>
        <position position="1"/>
    </location>
</feature>
<dbReference type="InterPro" id="IPR008395">
    <property type="entry name" value="Agenet-like_dom"/>
</dbReference>
<dbReference type="EMBL" id="JBAMMX010000001">
    <property type="protein sequence ID" value="KAK6947065.1"/>
    <property type="molecule type" value="Genomic_DNA"/>
</dbReference>
<dbReference type="InterPro" id="IPR014002">
    <property type="entry name" value="Agenet_dom_plant"/>
</dbReference>
<sequence length="670" mass="76046">SSLVVLAKMSANGHNFVEWTEEFVSQERGSRVVHYFLKDSAGNSILAVVGNERSLRHMVYVVAEEFLNISGAENSVHAGFKWRSRREVVDWLTAMLSKQHLAGDLSESLMDKSRQAGHFLRNLKGQKSDIMWSGIPWRCGRQLKHYPSFYRNSTTIPIQSFVFVMAKEEKHYIAYLEDMYEDKKGQKKVKVRWFHHNQELKGVVPLRNAHPKEVFITPYAQVVSAECVDGPATVLTREDYKKCVEAFPDSVLTRIHFCFRQFRSNKVKPFDLRKLCGYVDQPILSYFDTSISLRPESICHDLNGQEAEDIKNRGSVRGGAKRIRTCRGRQGAVTKNPSIGSSGWMTQVMDCEPPLQNLKYGFSGQKSLSFQCAKSGPCQMHHFKVNDKIELLCQDSGIRGCWFRCKILHLSGKQMKVQYDDLQDEDGCGNLEEWIQASGVALPDKLGMRCSGRLTVRPHPPANNQPDLVYELGTPVDTWWSDGWWEGVVIGIDDCGDNNLQVYFPGENFFLNIHKKNLRISRDWVGHQWFDIERKLDILSVISSAIGQESDLSSCLSVGKQATVDHEVPSTKSDREERKLEVDDLANSTAQTLDLCNDEKQSLVQDKSHHDEGSTNDSYENFNACSNDIKLNDSSATANDYENNTRSSLEKFDSAMQKCGAEQEFMEVEA</sequence>
<dbReference type="Pfam" id="PF05641">
    <property type="entry name" value="Agenet"/>
    <property type="match status" value="1"/>
</dbReference>
<dbReference type="PANTHER" id="PTHR31917">
    <property type="entry name" value="AGENET DOMAIN-CONTAINING PROTEIN-RELATED"/>
    <property type="match status" value="1"/>
</dbReference>
<dbReference type="SMART" id="SM00743">
    <property type="entry name" value="Agenet"/>
    <property type="match status" value="2"/>
</dbReference>
<keyword evidence="3" id="KW-1185">Reference proteome</keyword>
<evidence type="ECO:0000313" key="3">
    <source>
        <dbReference type="Proteomes" id="UP001370490"/>
    </source>
</evidence>
<organism evidence="2 3">
    <name type="scientific">Dillenia turbinata</name>
    <dbReference type="NCBI Taxonomy" id="194707"/>
    <lineage>
        <taxon>Eukaryota</taxon>
        <taxon>Viridiplantae</taxon>
        <taxon>Streptophyta</taxon>
        <taxon>Embryophyta</taxon>
        <taxon>Tracheophyta</taxon>
        <taxon>Spermatophyta</taxon>
        <taxon>Magnoliopsida</taxon>
        <taxon>eudicotyledons</taxon>
        <taxon>Gunneridae</taxon>
        <taxon>Pentapetalae</taxon>
        <taxon>Dilleniales</taxon>
        <taxon>Dilleniaceae</taxon>
        <taxon>Dillenia</taxon>
    </lineage>
</organism>
<gene>
    <name evidence="2" type="ORF">RJ641_000538</name>
</gene>
<reference evidence="2 3" key="1">
    <citation type="submission" date="2023-12" db="EMBL/GenBank/DDBJ databases">
        <title>A high-quality genome assembly for Dillenia turbinata (Dilleniales).</title>
        <authorList>
            <person name="Chanderbali A."/>
        </authorList>
    </citation>
    <scope>NUCLEOTIDE SEQUENCE [LARGE SCALE GENOMIC DNA]</scope>
    <source>
        <strain evidence="2">LSX21</strain>
        <tissue evidence="2">Leaf</tissue>
    </source>
</reference>
<dbReference type="InterPro" id="IPR001025">
    <property type="entry name" value="BAH_dom"/>
</dbReference>
<dbReference type="Gene3D" id="2.30.30.490">
    <property type="match status" value="1"/>
</dbReference>